<dbReference type="PANTHER" id="PTHR23079:SF14">
    <property type="entry name" value="RNA-DEPENDENT RNA POLYMERASE"/>
    <property type="match status" value="1"/>
</dbReference>
<dbReference type="GO" id="GO:0003723">
    <property type="term" value="F:RNA binding"/>
    <property type="evidence" value="ECO:0007669"/>
    <property type="project" value="UniProtKB-KW"/>
</dbReference>
<sequence length="1306" mass="147296">MSQPRTPLRSGQQLSHLIDELNIHFDLDIPNPHFYSPSAGGGVGRGDGSLKWRIYRGMQRLYFDRNVDLYKIINSFDDWARVQHRRDDRLEYLLKLIDDESYLRRSSASFSFSCLETIEEPPPPPLLPPPSVSPSKSLKRRISDEEDEFHTAPSSPVKLPAGSPMLVDKTGEPEEDAITGGPVYVSKVARIAEEPRPVSRFFDKLTASMKEKDCRYDAAPSVQNLDHSFSTTMTTDPPSFFSNPRDQLNTSFNSTVTDITAPCFETETQYEDSVADHMLSQEHMMSFGSSTVEVPEPRYSRDGEIMAELLANGPFSMGHANGRFSWGQPFPGTVPLRYRYEVERIGRAWDIPLDQMLAGSSISPKARDQFWDWIKNHDQRHGKPLPEKPHAKAWDAATGSFQTARHSEVVVLSGEMTWCDKSEPGILKLNLRPLKTERTCRFHRRFGSDRFLSVMLPAPSRPPAHLKMPSQPALLRETVALWLTQHAHRCAGRTWKPFFVEEVRSKNKRASSEPRFRVDFFAIDGVDFNASNSLSMTLPPVRQKSEHRTLMSLDALLDWHMPREANKNQTNCKLFQRLHLGLSKTFATVTLTPQQVFYLRDIPDHPVMNDGCALMSRALAQRVCDSLGITGSIPSSFQGRIAGAKGLWMVDKHASHVAAGPDDIWIQISDSQLKIGPHPREWHGPIDDEKLTFEVVKWSKPLHPVALNTQLLAILEHGGPVRKYIGEITRAGIQSLYRDFEDVFQTDCPLRCRALVQKLRPAAADTSDTRRLDQWASNNTECIIRLTEAGFRPRSFFPLRRRVRNCLREVLDRYVDDLHIQVPLSTYAFCIADPYGVLNEDEVHFGLSTQWTDPAGQFEDNLLDGIDVLVGRLPAHLPSDIQRRRAVWHLQLRHFKDVIVFPTKGSTSLAHMLSGGDYDGDTPWICWDQNIVQHFTNSPLPTEYRAEHYGLIDHSVSMTKIPTSDEFLQSAFTFNLTMSQLGRCTVEHEIIAYDKSIDDPAAIELACLLGHLVDGRKAGVQLTEDAWQTYRKTINPNGRRAAPAYKDSSRTYKVTNIIDYLKFVVASKERHHLLTQLEKTLNDSGSRSDRDEDLTRPWRDAKAALKDSKDPHLQAEMDRAERETNVLFGQWARSFGSKDDGSFSNSELAWQAAEKARDIPPPGDSDSSSKQRHPLLHIWQHRPEIWLEFLASLTYTKHPFSAFVIHAFGEELCRVKAAAAGPGVGGSRAVVHDVLGCYRVSRRAVARAVASDVVDLVDGEDGWGGVGGEGEEEFDGVEAIQDWVLGGGGSREYEHDYDPDDGVSVE</sequence>
<feature type="region of interest" description="Disordered" evidence="2">
    <location>
        <begin position="1286"/>
        <end position="1306"/>
    </location>
</feature>
<accession>A0A2I2F553</accession>
<name>A0A2I2F553_ASPCN</name>
<feature type="compositionally biased region" description="Pro residues" evidence="2">
    <location>
        <begin position="121"/>
        <end position="132"/>
    </location>
</feature>
<gene>
    <name evidence="4" type="ORF">BDW47DRAFT_127819</name>
</gene>
<dbReference type="EMBL" id="KZ559158">
    <property type="protein sequence ID" value="PLB35770.1"/>
    <property type="molecule type" value="Genomic_DNA"/>
</dbReference>
<feature type="region of interest" description="Disordered" evidence="2">
    <location>
        <begin position="1081"/>
        <end position="1112"/>
    </location>
</feature>
<keyword evidence="1" id="KW-0548">Nucleotidyltransferase</keyword>
<feature type="region of interest" description="Disordered" evidence="2">
    <location>
        <begin position="121"/>
        <end position="162"/>
    </location>
</feature>
<evidence type="ECO:0000256" key="1">
    <source>
        <dbReference type="RuleBase" id="RU363098"/>
    </source>
</evidence>
<keyword evidence="1" id="KW-0808">Transferase</keyword>
<evidence type="ECO:0000256" key="2">
    <source>
        <dbReference type="SAM" id="MobiDB-lite"/>
    </source>
</evidence>
<dbReference type="Proteomes" id="UP000234585">
    <property type="component" value="Unassembled WGS sequence"/>
</dbReference>
<reference evidence="4 5" key="1">
    <citation type="submission" date="2017-12" db="EMBL/GenBank/DDBJ databases">
        <authorList>
            <consortium name="DOE Joint Genome Institute"/>
            <person name="Haridas S."/>
            <person name="Kjaerbolling I."/>
            <person name="Vesth T.C."/>
            <person name="Frisvad J.C."/>
            <person name="Nybo J.L."/>
            <person name="Theobald S."/>
            <person name="Kuo A."/>
            <person name="Bowyer P."/>
            <person name="Matsuda Y."/>
            <person name="Mondo S."/>
            <person name="Lyhne E.K."/>
            <person name="Kogle M.E."/>
            <person name="Clum A."/>
            <person name="Lipzen A."/>
            <person name="Salamov A."/>
            <person name="Ngan C.Y."/>
            <person name="Daum C."/>
            <person name="Chiniquy J."/>
            <person name="Barry K."/>
            <person name="LaButti K."/>
            <person name="Simmons B.A."/>
            <person name="Magnuson J.K."/>
            <person name="Mortensen U.H."/>
            <person name="Larsen T.O."/>
            <person name="Grigoriev I.V."/>
            <person name="Baker S.E."/>
            <person name="Andersen M.R."/>
            <person name="Nordberg H.P."/>
            <person name="Cantor M.N."/>
            <person name="Hua S.X."/>
        </authorList>
    </citation>
    <scope>NUCLEOTIDE SEQUENCE [LARGE SCALE GENOMIC DNA]</scope>
    <source>
        <strain evidence="4 5">CBS 102.13</strain>
    </source>
</reference>
<proteinExistence type="inferred from homology"/>
<dbReference type="GO" id="GO:0003968">
    <property type="term" value="F:RNA-directed RNA polymerase activity"/>
    <property type="evidence" value="ECO:0007669"/>
    <property type="project" value="UniProtKB-KW"/>
</dbReference>
<dbReference type="Gene3D" id="1.10.8.790">
    <property type="entry name" value="RNA-dependent RNA polymerase, slab domain, helical subdomain-like"/>
    <property type="match status" value="1"/>
</dbReference>
<feature type="compositionally biased region" description="Basic and acidic residues" evidence="2">
    <location>
        <begin position="1086"/>
        <end position="1112"/>
    </location>
</feature>
<feature type="domain" description="RDRP core" evidence="3">
    <location>
        <begin position="429"/>
        <end position="1064"/>
    </location>
</feature>
<organism evidence="4 5">
    <name type="scientific">Aspergillus candidus</name>
    <dbReference type="NCBI Taxonomy" id="41067"/>
    <lineage>
        <taxon>Eukaryota</taxon>
        <taxon>Fungi</taxon>
        <taxon>Dikarya</taxon>
        <taxon>Ascomycota</taxon>
        <taxon>Pezizomycotina</taxon>
        <taxon>Eurotiomycetes</taxon>
        <taxon>Eurotiomycetidae</taxon>
        <taxon>Eurotiales</taxon>
        <taxon>Aspergillaceae</taxon>
        <taxon>Aspergillus</taxon>
        <taxon>Aspergillus subgen. Circumdati</taxon>
    </lineage>
</organism>
<keyword evidence="5" id="KW-1185">Reference proteome</keyword>
<dbReference type="EC" id="2.7.7.48" evidence="1"/>
<feature type="compositionally biased region" description="Acidic residues" evidence="2">
    <location>
        <begin position="1297"/>
        <end position="1306"/>
    </location>
</feature>
<evidence type="ECO:0000313" key="5">
    <source>
        <dbReference type="Proteomes" id="UP000234585"/>
    </source>
</evidence>
<dbReference type="InterPro" id="IPR057596">
    <property type="entry name" value="RDRP_core"/>
</dbReference>
<dbReference type="GeneID" id="36523929"/>
<dbReference type="STRING" id="41067.A0A2I2F553"/>
<protein>
    <recommendedName>
        <fullName evidence="1">RNA-dependent RNA polymerase</fullName>
        <ecNumber evidence="1">2.7.7.48</ecNumber>
    </recommendedName>
</protein>
<dbReference type="OrthoDB" id="10055769at2759"/>
<evidence type="ECO:0000313" key="4">
    <source>
        <dbReference type="EMBL" id="PLB35770.1"/>
    </source>
</evidence>
<keyword evidence="1" id="KW-0694">RNA-binding</keyword>
<keyword evidence="1 4" id="KW-0696">RNA-directed RNA polymerase</keyword>
<dbReference type="GO" id="GO:0031380">
    <property type="term" value="C:nuclear RNA-directed RNA polymerase complex"/>
    <property type="evidence" value="ECO:0007669"/>
    <property type="project" value="TreeGrafter"/>
</dbReference>
<dbReference type="GO" id="GO:0030422">
    <property type="term" value="P:siRNA processing"/>
    <property type="evidence" value="ECO:0007669"/>
    <property type="project" value="TreeGrafter"/>
</dbReference>
<evidence type="ECO:0000259" key="3">
    <source>
        <dbReference type="Pfam" id="PF05183"/>
    </source>
</evidence>
<dbReference type="Pfam" id="PF05183">
    <property type="entry name" value="RdRP"/>
    <property type="match status" value="1"/>
</dbReference>
<comment type="similarity">
    <text evidence="1">Belongs to the RdRP family.</text>
</comment>
<dbReference type="InterPro" id="IPR007855">
    <property type="entry name" value="RDRP"/>
</dbReference>
<comment type="catalytic activity">
    <reaction evidence="1">
        <text>RNA(n) + a ribonucleoside 5'-triphosphate = RNA(n+1) + diphosphate</text>
        <dbReference type="Rhea" id="RHEA:21248"/>
        <dbReference type="Rhea" id="RHEA-COMP:14527"/>
        <dbReference type="Rhea" id="RHEA-COMP:17342"/>
        <dbReference type="ChEBI" id="CHEBI:33019"/>
        <dbReference type="ChEBI" id="CHEBI:61557"/>
        <dbReference type="ChEBI" id="CHEBI:140395"/>
        <dbReference type="EC" id="2.7.7.48"/>
    </reaction>
</comment>
<dbReference type="RefSeq" id="XP_024669782.1">
    <property type="nucleotide sequence ID" value="XM_024816769.1"/>
</dbReference>
<dbReference type="PANTHER" id="PTHR23079">
    <property type="entry name" value="RNA-DEPENDENT RNA POLYMERASE"/>
    <property type="match status" value="1"/>
</dbReference>